<keyword evidence="2" id="KW-1185">Reference proteome</keyword>
<dbReference type="KEGG" id="zpl:ZBT109_0177"/>
<organism evidence="1 2">
    <name type="scientific">Zymobacter palmae</name>
    <dbReference type="NCBI Taxonomy" id="33074"/>
    <lineage>
        <taxon>Bacteria</taxon>
        <taxon>Pseudomonadati</taxon>
        <taxon>Pseudomonadota</taxon>
        <taxon>Gammaproteobacteria</taxon>
        <taxon>Oceanospirillales</taxon>
        <taxon>Halomonadaceae</taxon>
        <taxon>Zymobacter group</taxon>
        <taxon>Zymobacter</taxon>
    </lineage>
</organism>
<dbReference type="Proteomes" id="UP000267342">
    <property type="component" value="Chromosome"/>
</dbReference>
<evidence type="ECO:0000313" key="2">
    <source>
        <dbReference type="Proteomes" id="UP000267342"/>
    </source>
</evidence>
<evidence type="ECO:0000313" key="1">
    <source>
        <dbReference type="EMBL" id="BBG28975.1"/>
    </source>
</evidence>
<sequence>MRHDIPRTGLMNAVDHTEHGLSAQYGATGHARPRGKVGQDVQREGIEGSAKIAVAVLQQRHGRDRGRFSAQNTRSQRQDLEMLRGRLVDLVCREPAFRPNQQGGSPRVVLVVFQCRTARLKHQLHRFIALFKPAAQRHRRMDDRQRGTPTLLAGTGRDRQPMLPLALFTFTLEAHVTALSVQRGDFRHSQLDRFLDGNIHAIALGDSLSQMHAQRRFRRHCHGFAQCYRHTLTVHDRQHAFELVTAAIEQTYGITNATTHDASNVMGLCVREGKDHSCGSCCQSVRIDVDAHRYATLLRAVR</sequence>
<protein>
    <submittedName>
        <fullName evidence="1">Transcriptional regulator</fullName>
    </submittedName>
</protein>
<name>A0A348HBH3_9GAMM</name>
<dbReference type="AlphaFoldDB" id="A0A348HBH3"/>
<dbReference type="EMBL" id="AP018933">
    <property type="protein sequence ID" value="BBG28975.1"/>
    <property type="molecule type" value="Genomic_DNA"/>
</dbReference>
<reference evidence="1 2" key="1">
    <citation type="submission" date="2018-09" db="EMBL/GenBank/DDBJ databases">
        <title>Zymobacter palmae IAM14233 (=T109) whole genome analysis.</title>
        <authorList>
            <person name="Yanase H."/>
        </authorList>
    </citation>
    <scope>NUCLEOTIDE SEQUENCE [LARGE SCALE GENOMIC DNA]</scope>
    <source>
        <strain evidence="1 2">IAM14233</strain>
    </source>
</reference>
<accession>A0A348HBH3</accession>
<proteinExistence type="predicted"/>
<gene>
    <name evidence="1" type="ORF">ZBT109_0177</name>
</gene>